<reference evidence="2 3" key="1">
    <citation type="journal article" date="2018" name="Front. Plant Sci.">
        <title>Red Clover (Trifolium pratense) and Zigzag Clover (T. medium) - A Picture of Genomic Similarities and Differences.</title>
        <authorList>
            <person name="Dluhosova J."/>
            <person name="Istvanek J."/>
            <person name="Nedelnik J."/>
            <person name="Repkova J."/>
        </authorList>
    </citation>
    <scope>NUCLEOTIDE SEQUENCE [LARGE SCALE GENOMIC DNA]</scope>
    <source>
        <strain evidence="3">cv. 10/8</strain>
        <tissue evidence="2">Leaf</tissue>
    </source>
</reference>
<keyword evidence="3" id="KW-1185">Reference proteome</keyword>
<evidence type="ECO:0000256" key="1">
    <source>
        <dbReference type="SAM" id="Phobius"/>
    </source>
</evidence>
<proteinExistence type="predicted"/>
<keyword evidence="1" id="KW-0812">Transmembrane</keyword>
<sequence length="64" mass="7385">MWIKANADWSVRGDTAAAACGGLFRDHFACFVVVLLVILSWLLFFMRNLWQLSLRRSYHIIRAG</sequence>
<keyword evidence="1" id="KW-0472">Membrane</keyword>
<accession>A0A392QU84</accession>
<evidence type="ECO:0000313" key="3">
    <source>
        <dbReference type="Proteomes" id="UP000265520"/>
    </source>
</evidence>
<dbReference type="Proteomes" id="UP000265520">
    <property type="component" value="Unassembled WGS sequence"/>
</dbReference>
<organism evidence="2 3">
    <name type="scientific">Trifolium medium</name>
    <dbReference type="NCBI Taxonomy" id="97028"/>
    <lineage>
        <taxon>Eukaryota</taxon>
        <taxon>Viridiplantae</taxon>
        <taxon>Streptophyta</taxon>
        <taxon>Embryophyta</taxon>
        <taxon>Tracheophyta</taxon>
        <taxon>Spermatophyta</taxon>
        <taxon>Magnoliopsida</taxon>
        <taxon>eudicotyledons</taxon>
        <taxon>Gunneridae</taxon>
        <taxon>Pentapetalae</taxon>
        <taxon>rosids</taxon>
        <taxon>fabids</taxon>
        <taxon>Fabales</taxon>
        <taxon>Fabaceae</taxon>
        <taxon>Papilionoideae</taxon>
        <taxon>50 kb inversion clade</taxon>
        <taxon>NPAAA clade</taxon>
        <taxon>Hologalegina</taxon>
        <taxon>IRL clade</taxon>
        <taxon>Trifolieae</taxon>
        <taxon>Trifolium</taxon>
    </lineage>
</organism>
<comment type="caution">
    <text evidence="2">The sequence shown here is derived from an EMBL/GenBank/DDBJ whole genome shotgun (WGS) entry which is preliminary data.</text>
</comment>
<protein>
    <submittedName>
        <fullName evidence="2">Uncharacterized protein</fullName>
    </submittedName>
</protein>
<name>A0A392QU84_9FABA</name>
<dbReference type="AlphaFoldDB" id="A0A392QU84"/>
<keyword evidence="1" id="KW-1133">Transmembrane helix</keyword>
<dbReference type="EMBL" id="LXQA010155429">
    <property type="protein sequence ID" value="MCI26805.1"/>
    <property type="molecule type" value="Genomic_DNA"/>
</dbReference>
<feature type="transmembrane region" description="Helical" evidence="1">
    <location>
        <begin position="31"/>
        <end position="50"/>
    </location>
</feature>
<evidence type="ECO:0000313" key="2">
    <source>
        <dbReference type="EMBL" id="MCI26805.1"/>
    </source>
</evidence>